<reference evidence="1 2" key="1">
    <citation type="submission" date="2014-07" db="EMBL/GenBank/DDBJ databases">
        <authorList>
            <person name="McCorrison J."/>
            <person name="Sanka R."/>
            <person name="Torralba M."/>
            <person name="Gillis M."/>
            <person name="Haft D.H."/>
            <person name="Methe B."/>
            <person name="Sutton G."/>
            <person name="Nelson K.E."/>
        </authorList>
    </citation>
    <scope>NUCLEOTIDE SEQUENCE [LARGE SCALE GENOMIC DNA]</scope>
    <source>
        <strain evidence="1 2">DNF00853</strain>
    </source>
</reference>
<evidence type="ECO:0000313" key="1">
    <source>
        <dbReference type="EMBL" id="KGF34243.1"/>
    </source>
</evidence>
<protein>
    <submittedName>
        <fullName evidence="1">Uncharacterized protein</fullName>
    </submittedName>
</protein>
<dbReference type="EMBL" id="JRNN01000072">
    <property type="protein sequence ID" value="KGF34243.1"/>
    <property type="molecule type" value="Genomic_DNA"/>
</dbReference>
<dbReference type="GeneID" id="97998178"/>
<dbReference type="Gene3D" id="2.130.10.10">
    <property type="entry name" value="YVTN repeat-like/Quinoprotein amine dehydrogenase"/>
    <property type="match status" value="1"/>
</dbReference>
<evidence type="ECO:0000313" key="2">
    <source>
        <dbReference type="Proteomes" id="UP000029556"/>
    </source>
</evidence>
<name>A0A095ZHR9_9BACT</name>
<dbReference type="Proteomes" id="UP000029556">
    <property type="component" value="Unassembled WGS sequence"/>
</dbReference>
<dbReference type="AlphaFoldDB" id="A0A095ZHR9"/>
<accession>A0A095ZHR9</accession>
<dbReference type="RefSeq" id="WP_023058479.1">
    <property type="nucleotide sequence ID" value="NZ_JRNN01000072.1"/>
</dbReference>
<dbReference type="InterPro" id="IPR015943">
    <property type="entry name" value="WD40/YVTN_repeat-like_dom_sf"/>
</dbReference>
<proteinExistence type="predicted"/>
<dbReference type="SUPFAM" id="SSF63825">
    <property type="entry name" value="YWTD domain"/>
    <property type="match status" value="1"/>
</dbReference>
<sequence length="402" mass="45047">MNTTIFNRIAFSAMLVGVIGLTSCNKNDEPTPTPQEVQQHFVFINQIDQKTDYLGTFSDLLQKEVNNKNTYEFGFGTYPFVHGNIVLIAEGVWGDKIHQFTRDTKGHLVKGQTMTFGQDSRPGEIAFFNNETAYVSLSKRGKIGIFNPQTMQQKDEIDLAKYATNDNNPDPGCNVIRDGKLYVSLNQKNSPHTSWPGTGAEVAIIDLKTNTVEKVIKDNRTASVGLFRHSSAIKDEHGDIYFYSIGMDGMNPLKDGFLRIKKGTDEWDKDYYFQLSKTKVTGLDTDAAYILPFYYAGGGIAYACINIPAYTQHNDLMQSSILDFNYQPVKINLWNKTIEKLDLPLTTSMGAFACTRYKDFIVFGMTCKEGTGYYTYNTKTGECSQRPVVTTIGVPSSLIAFE</sequence>
<comment type="caution">
    <text evidence="1">The sequence shown here is derived from an EMBL/GenBank/DDBJ whole genome shotgun (WGS) entry which is preliminary data.</text>
</comment>
<dbReference type="OrthoDB" id="1404180at2"/>
<gene>
    <name evidence="1" type="ORF">HMPREF2137_08490</name>
</gene>
<organism evidence="1 2">
    <name type="scientific">Hoylesella buccalis DNF00853</name>
    <dbReference type="NCBI Taxonomy" id="1401074"/>
    <lineage>
        <taxon>Bacteria</taxon>
        <taxon>Pseudomonadati</taxon>
        <taxon>Bacteroidota</taxon>
        <taxon>Bacteroidia</taxon>
        <taxon>Bacteroidales</taxon>
        <taxon>Prevotellaceae</taxon>
        <taxon>Hoylesella</taxon>
    </lineage>
</organism>